<feature type="transmembrane region" description="Helical" evidence="1">
    <location>
        <begin position="199"/>
        <end position="224"/>
    </location>
</feature>
<reference evidence="3" key="1">
    <citation type="submission" date="2017-09" db="EMBL/GenBank/DDBJ databases">
        <title>Depth-based differentiation of microbial function through sediment-hosted aquifers and enrichment of novel symbionts in the deep terrestrial subsurface.</title>
        <authorList>
            <person name="Probst A.J."/>
            <person name="Ladd B."/>
            <person name="Jarett J.K."/>
            <person name="Geller-Mcgrath D.E."/>
            <person name="Sieber C.M.K."/>
            <person name="Emerson J.B."/>
            <person name="Anantharaman K."/>
            <person name="Thomas B.C."/>
            <person name="Malmstrom R."/>
            <person name="Stieglmeier M."/>
            <person name="Klingl A."/>
            <person name="Woyke T."/>
            <person name="Ryan C.M."/>
            <person name="Banfield J.F."/>
        </authorList>
    </citation>
    <scope>NUCLEOTIDE SEQUENCE [LARGE SCALE GENOMIC DNA]</scope>
</reference>
<accession>A0A2M7W1K5</accession>
<comment type="caution">
    <text evidence="2">The sequence shown here is derived from an EMBL/GenBank/DDBJ whole genome shotgun (WGS) entry which is preliminary data.</text>
</comment>
<dbReference type="EMBL" id="PFQB01000080">
    <property type="protein sequence ID" value="PJA13598.1"/>
    <property type="molecule type" value="Genomic_DNA"/>
</dbReference>
<dbReference type="AlphaFoldDB" id="A0A2M7W1K5"/>
<organism evidence="2 3">
    <name type="scientific">Candidatus Dojkabacteria bacterium CG_4_10_14_0_2_um_filter_Dojkabacteria_WS6_41_15</name>
    <dbReference type="NCBI Taxonomy" id="2014249"/>
    <lineage>
        <taxon>Bacteria</taxon>
        <taxon>Candidatus Dojkabacteria</taxon>
    </lineage>
</organism>
<feature type="transmembrane region" description="Helical" evidence="1">
    <location>
        <begin position="284"/>
        <end position="303"/>
    </location>
</feature>
<feature type="transmembrane region" description="Helical" evidence="1">
    <location>
        <begin position="230"/>
        <end position="252"/>
    </location>
</feature>
<protein>
    <submittedName>
        <fullName evidence="2">Uncharacterized protein</fullName>
    </submittedName>
</protein>
<feature type="transmembrane region" description="Helical" evidence="1">
    <location>
        <begin position="154"/>
        <end position="187"/>
    </location>
</feature>
<name>A0A2M7W1K5_9BACT</name>
<feature type="transmembrane region" description="Helical" evidence="1">
    <location>
        <begin position="259"/>
        <end position="278"/>
    </location>
</feature>
<keyword evidence="1" id="KW-0472">Membrane</keyword>
<feature type="transmembrane region" description="Helical" evidence="1">
    <location>
        <begin position="128"/>
        <end position="148"/>
    </location>
</feature>
<feature type="transmembrane region" description="Helical" evidence="1">
    <location>
        <begin position="69"/>
        <end position="88"/>
    </location>
</feature>
<feature type="transmembrane region" description="Helical" evidence="1">
    <location>
        <begin position="315"/>
        <end position="331"/>
    </location>
</feature>
<keyword evidence="1" id="KW-1133">Transmembrane helix</keyword>
<evidence type="ECO:0000313" key="3">
    <source>
        <dbReference type="Proteomes" id="UP000228952"/>
    </source>
</evidence>
<evidence type="ECO:0000256" key="1">
    <source>
        <dbReference type="SAM" id="Phobius"/>
    </source>
</evidence>
<proteinExistence type="predicted"/>
<keyword evidence="1" id="KW-0812">Transmembrane</keyword>
<gene>
    <name evidence="2" type="ORF">COX64_03260</name>
</gene>
<sequence length="332" mass="37060">MDHKKTEQPKHKLRRDNVAVVADTSDLLQSNDSPVTRLKILVEQLRSNLQVLISPGDKQFKDVPKRVRLMLVSFAVPLLFAITKIYIFPLSSSLYLWAVVGTVLAVLTYLGVYWGVKGQVRTDSYFSVLPMPSLFVLANCLFLSFLFVGAINRVYLWGLFVLAISVFMTFLYILSLAINILNVSLFYTIPLSRLGESVAFISSIVTVFLGSYVVAETAVPMIVAKSYTELGLLGLFVLVSTFVLIHSLWKYFVVSTKSVVVSVACLSLFLLVTLFVFVMASPYAWISAILQGMVAYVLLGFIIHKEQNTYKKSVVIEYIVVVIAALILVIWA</sequence>
<dbReference type="Proteomes" id="UP000228952">
    <property type="component" value="Unassembled WGS sequence"/>
</dbReference>
<evidence type="ECO:0000313" key="2">
    <source>
        <dbReference type="EMBL" id="PJA13598.1"/>
    </source>
</evidence>
<feature type="transmembrane region" description="Helical" evidence="1">
    <location>
        <begin position="94"/>
        <end position="116"/>
    </location>
</feature>